<dbReference type="KEGG" id="slr:L21SP2_0544"/>
<dbReference type="Gene3D" id="3.60.40.10">
    <property type="entry name" value="PPM-type phosphatase domain"/>
    <property type="match status" value="1"/>
</dbReference>
<gene>
    <name evidence="2" type="ORF">L21SP2_0544</name>
</gene>
<evidence type="ECO:0000313" key="2">
    <source>
        <dbReference type="EMBL" id="AHC13976.1"/>
    </source>
</evidence>
<protein>
    <recommendedName>
        <fullName evidence="1">PPM-type phosphatase domain-containing protein</fullName>
    </recommendedName>
</protein>
<sequence>MSEQLFSDIALSATAKYGESARGDCFLSRRDGDGSTVVAVLSDGLGSGIKANVLATLTAKIALDMFCSGEDLLTAARLIYTSLPTCSERRISYATFSVVRSHGNGDVTIIEFDNPPALVIRNHELLDLEEESFTVPRPRAAAATITRRVLHSRPGDRIVFFSDGVSQAGMGSDAHPLGWQDVFPYVRGLLDHNPEISSVDLSRAVLRRAERLDGMKARDDISCAVLHVRHPRKTILVSGPPFHPQGDGYLASLLKSFDGKKAVCGGTTAQIIAREWGENVHMDLSAHTGSLPPMSRLDGVDLVSEGILTISALKDALEQGDDHSKPLDPPVDRLQNLLLNSDSIHIVGGTRINEAHQDPNMPVELEIRRNALRSLGEILKTRYLKEVELEFI</sequence>
<dbReference type="RefSeq" id="WP_024266908.1">
    <property type="nucleotide sequence ID" value="NC_023035.1"/>
</dbReference>
<dbReference type="AlphaFoldDB" id="V5WFM8"/>
<reference evidence="2 3" key="1">
    <citation type="journal article" date="2015" name="Stand. Genomic Sci.">
        <title>Complete genome sequence and description of Salinispira pacifica gen. nov., sp. nov., a novel spirochaete isolated form a hypersaline microbial mat.</title>
        <authorList>
            <person name="Ben Hania W."/>
            <person name="Joseph M."/>
            <person name="Schumann P."/>
            <person name="Bunk B."/>
            <person name="Fiebig A."/>
            <person name="Sproer C."/>
            <person name="Klenk H.P."/>
            <person name="Fardeau M.L."/>
            <person name="Spring S."/>
        </authorList>
    </citation>
    <scope>NUCLEOTIDE SEQUENCE [LARGE SCALE GENOMIC DNA]</scope>
    <source>
        <strain evidence="2 3">L21-RPul-D2</strain>
    </source>
</reference>
<accession>V5WFM8</accession>
<dbReference type="SUPFAM" id="SSF81606">
    <property type="entry name" value="PP2C-like"/>
    <property type="match status" value="1"/>
</dbReference>
<name>V5WFM8_9SPIO</name>
<evidence type="ECO:0000259" key="1">
    <source>
        <dbReference type="Pfam" id="PF07228"/>
    </source>
</evidence>
<dbReference type="OrthoDB" id="1090916at2"/>
<organism evidence="2 3">
    <name type="scientific">Salinispira pacifica</name>
    <dbReference type="NCBI Taxonomy" id="1307761"/>
    <lineage>
        <taxon>Bacteria</taxon>
        <taxon>Pseudomonadati</taxon>
        <taxon>Spirochaetota</taxon>
        <taxon>Spirochaetia</taxon>
        <taxon>Spirochaetales</taxon>
        <taxon>Spirochaetaceae</taxon>
        <taxon>Salinispira</taxon>
    </lineage>
</organism>
<keyword evidence="3" id="KW-1185">Reference proteome</keyword>
<proteinExistence type="predicted"/>
<dbReference type="PATRIC" id="fig|1307761.3.peg.545"/>
<dbReference type="HOGENOM" id="CLU_703441_0_0_12"/>
<dbReference type="eggNOG" id="COG2208">
    <property type="taxonomic scope" value="Bacteria"/>
</dbReference>
<evidence type="ECO:0000313" key="3">
    <source>
        <dbReference type="Proteomes" id="UP000018680"/>
    </source>
</evidence>
<dbReference type="Proteomes" id="UP000018680">
    <property type="component" value="Chromosome"/>
</dbReference>
<dbReference type="EMBL" id="CP006939">
    <property type="protein sequence ID" value="AHC13976.1"/>
    <property type="molecule type" value="Genomic_DNA"/>
</dbReference>
<dbReference type="Pfam" id="PF07228">
    <property type="entry name" value="SpoIIE"/>
    <property type="match status" value="1"/>
</dbReference>
<feature type="domain" description="PPM-type phosphatase" evidence="1">
    <location>
        <begin position="34"/>
        <end position="228"/>
    </location>
</feature>
<dbReference type="STRING" id="1307761.L21SP2_0544"/>
<dbReference type="InterPro" id="IPR001932">
    <property type="entry name" value="PPM-type_phosphatase-like_dom"/>
</dbReference>
<dbReference type="InterPro" id="IPR036457">
    <property type="entry name" value="PPM-type-like_dom_sf"/>
</dbReference>